<reference evidence="2 3" key="1">
    <citation type="submission" date="2018-09" db="EMBL/GenBank/DDBJ databases">
        <title>Genomic investigation of the strawberry pathogen Phytophthora fragariae indicates pathogenicity is determined by transcriptional variation in three key races.</title>
        <authorList>
            <person name="Adams T.M."/>
            <person name="Armitage A.D."/>
            <person name="Sobczyk M.K."/>
            <person name="Bates H.J."/>
            <person name="Dunwell J.M."/>
            <person name="Nellist C.F."/>
            <person name="Harrison R.J."/>
        </authorList>
    </citation>
    <scope>NUCLEOTIDE SEQUENCE [LARGE SCALE GENOMIC DNA]</scope>
    <source>
        <strain evidence="2 3">SCRP245</strain>
    </source>
</reference>
<comment type="caution">
    <text evidence="2">The sequence shown here is derived from an EMBL/GenBank/DDBJ whole genome shotgun (WGS) entry which is preliminary data.</text>
</comment>
<evidence type="ECO:0008006" key="4">
    <source>
        <dbReference type="Google" id="ProtNLM"/>
    </source>
</evidence>
<protein>
    <recommendedName>
        <fullName evidence="4">Secreted protein</fullName>
    </recommendedName>
</protein>
<dbReference type="Proteomes" id="UP000460718">
    <property type="component" value="Unassembled WGS sequence"/>
</dbReference>
<dbReference type="EMBL" id="QXFW01000054">
    <property type="protein sequence ID" value="KAE9027791.1"/>
    <property type="molecule type" value="Genomic_DNA"/>
</dbReference>
<accession>A0A6A3M6I5</accession>
<sequence length="73" mass="8245">MRTCVILSSMRLMTCRLAVILGREKPYTSVARNFWCPTYMYGYVLVDVRKSVTAPQAAQIFVDNATTAPSRHS</sequence>
<evidence type="ECO:0000313" key="3">
    <source>
        <dbReference type="Proteomes" id="UP000460718"/>
    </source>
</evidence>
<dbReference type="AlphaFoldDB" id="A0A6A3M6I5"/>
<keyword evidence="1" id="KW-0732">Signal</keyword>
<proteinExistence type="predicted"/>
<evidence type="ECO:0000313" key="2">
    <source>
        <dbReference type="EMBL" id="KAE9027791.1"/>
    </source>
</evidence>
<gene>
    <name evidence="2" type="ORF">PF011_g1882</name>
</gene>
<feature type="signal peptide" evidence="1">
    <location>
        <begin position="1"/>
        <end position="18"/>
    </location>
</feature>
<name>A0A6A3M6I5_9STRA</name>
<feature type="chain" id="PRO_5025465092" description="Secreted protein" evidence="1">
    <location>
        <begin position="19"/>
        <end position="73"/>
    </location>
</feature>
<organism evidence="2 3">
    <name type="scientific">Phytophthora fragariae</name>
    <dbReference type="NCBI Taxonomy" id="53985"/>
    <lineage>
        <taxon>Eukaryota</taxon>
        <taxon>Sar</taxon>
        <taxon>Stramenopiles</taxon>
        <taxon>Oomycota</taxon>
        <taxon>Peronosporomycetes</taxon>
        <taxon>Peronosporales</taxon>
        <taxon>Peronosporaceae</taxon>
        <taxon>Phytophthora</taxon>
    </lineage>
</organism>
<evidence type="ECO:0000256" key="1">
    <source>
        <dbReference type="SAM" id="SignalP"/>
    </source>
</evidence>